<keyword evidence="3" id="KW-1185">Reference proteome</keyword>
<feature type="compositionally biased region" description="Basic and acidic residues" evidence="1">
    <location>
        <begin position="34"/>
        <end position="46"/>
    </location>
</feature>
<evidence type="ECO:0000313" key="2">
    <source>
        <dbReference type="EMBL" id="KAK6796140.1"/>
    </source>
</evidence>
<feature type="compositionally biased region" description="Basic and acidic residues" evidence="1">
    <location>
        <begin position="15"/>
        <end position="26"/>
    </location>
</feature>
<accession>A0AAN8TXX1</accession>
<dbReference type="EMBL" id="JBANQN010000002">
    <property type="protein sequence ID" value="KAK6796140.1"/>
    <property type="molecule type" value="Genomic_DNA"/>
</dbReference>
<sequence>MRTIEEEASDVIGSEPKRPHLEDKDNGLASQNGYEEKVEEESKLDDNEQPSEMMEISIKIKCQRKKIFGRRHSCSRGTTCNFIHCFCNPDGDYEWADLDKPPPRYWLTKMAALFRYGDESVYDRRLARKKSEQMLNSYKML</sequence>
<evidence type="ECO:0000313" key="3">
    <source>
        <dbReference type="Proteomes" id="UP001371456"/>
    </source>
</evidence>
<dbReference type="Proteomes" id="UP001371456">
    <property type="component" value="Unassembled WGS sequence"/>
</dbReference>
<protein>
    <recommendedName>
        <fullName evidence="4">C3H1-type domain-containing protein</fullName>
    </recommendedName>
</protein>
<feature type="region of interest" description="Disordered" evidence="1">
    <location>
        <begin position="1"/>
        <end position="51"/>
    </location>
</feature>
<evidence type="ECO:0000256" key="1">
    <source>
        <dbReference type="SAM" id="MobiDB-lite"/>
    </source>
</evidence>
<gene>
    <name evidence="2" type="ORF">RDI58_003841</name>
</gene>
<name>A0AAN8TXX1_SOLBU</name>
<proteinExistence type="predicted"/>
<organism evidence="2 3">
    <name type="scientific">Solanum bulbocastanum</name>
    <name type="common">Wild potato</name>
    <dbReference type="NCBI Taxonomy" id="147425"/>
    <lineage>
        <taxon>Eukaryota</taxon>
        <taxon>Viridiplantae</taxon>
        <taxon>Streptophyta</taxon>
        <taxon>Embryophyta</taxon>
        <taxon>Tracheophyta</taxon>
        <taxon>Spermatophyta</taxon>
        <taxon>Magnoliopsida</taxon>
        <taxon>eudicotyledons</taxon>
        <taxon>Gunneridae</taxon>
        <taxon>Pentapetalae</taxon>
        <taxon>asterids</taxon>
        <taxon>lamiids</taxon>
        <taxon>Solanales</taxon>
        <taxon>Solanaceae</taxon>
        <taxon>Solanoideae</taxon>
        <taxon>Solaneae</taxon>
        <taxon>Solanum</taxon>
    </lineage>
</organism>
<dbReference type="AlphaFoldDB" id="A0AAN8TXX1"/>
<comment type="caution">
    <text evidence="2">The sequence shown here is derived from an EMBL/GenBank/DDBJ whole genome shotgun (WGS) entry which is preliminary data.</text>
</comment>
<reference evidence="2 3" key="1">
    <citation type="submission" date="2024-02" db="EMBL/GenBank/DDBJ databases">
        <title>de novo genome assembly of Solanum bulbocastanum strain 11H21.</title>
        <authorList>
            <person name="Hosaka A.J."/>
        </authorList>
    </citation>
    <scope>NUCLEOTIDE SEQUENCE [LARGE SCALE GENOMIC DNA]</scope>
    <source>
        <tissue evidence="2">Young leaves</tissue>
    </source>
</reference>
<evidence type="ECO:0008006" key="4">
    <source>
        <dbReference type="Google" id="ProtNLM"/>
    </source>
</evidence>